<sequence>MIARHLLKTTLSLSIVLGASLGGTAARAETLADALVSAYRHSGLIEKNRAVLRAADEDVAIALSSLRPIVDYTANLQRTWTFPNDREIPSANPAVVPPRRIDNSAETTTSIGISADLLLWDGGATQLGVDVAKELVLATRQGLVSVEQQVLLNGVAAYLGVREAIAFVNLRESNVSLISEQLRAANERFEVGEVTRTDVAVAEASLAAARSTLAAARGDLEQARANYVRFVGRKPGNLAAVSQLPPLPASLAAAEAVARKTHPDILRSMRLVTVADLNVARAETSIKPRITGRASVSIGDDFEEQASVGVAMTGPIYRGGRLTAAYRQAVAQRDETRADLHISTDNVFQDLAQAYALLEVARARIRSGQLEVRAAELAFRSVQEEVRFGTRTTLDILDSEQDLQDARANLISARISEIQAAYQVLTGMGLMTVDHLNLNVVTYDPSAYYNAVRTAPIRKVSPQGQKLDLLLKSLGKN</sequence>
<dbReference type="AlphaFoldDB" id="A0A934M8U2"/>
<keyword evidence="3" id="KW-0813">Transport</keyword>
<dbReference type="Proteomes" id="UP000642488">
    <property type="component" value="Unassembled WGS sequence"/>
</dbReference>
<protein>
    <submittedName>
        <fullName evidence="9">TolC family outer membrane protein</fullName>
    </submittedName>
</protein>
<reference evidence="9" key="1">
    <citation type="submission" date="2020-12" db="EMBL/GenBank/DDBJ databases">
        <title>Bacterial taxonomy.</title>
        <authorList>
            <person name="Pan X."/>
        </authorList>
    </citation>
    <scope>NUCLEOTIDE SEQUENCE</scope>
    <source>
        <strain evidence="9">KCTC 52957</strain>
    </source>
</reference>
<gene>
    <name evidence="9" type="ORF">ILP92_03395</name>
</gene>
<dbReference type="GO" id="GO:0015288">
    <property type="term" value="F:porin activity"/>
    <property type="evidence" value="ECO:0007669"/>
    <property type="project" value="TreeGrafter"/>
</dbReference>
<keyword evidence="6" id="KW-0472">Membrane</keyword>
<dbReference type="InterPro" id="IPR051906">
    <property type="entry name" value="TolC-like"/>
</dbReference>
<keyword evidence="5" id="KW-0812">Transmembrane</keyword>
<comment type="caution">
    <text evidence="9">The sequence shown here is derived from an EMBL/GenBank/DDBJ whole genome shotgun (WGS) entry which is preliminary data.</text>
</comment>
<dbReference type="GO" id="GO:1990281">
    <property type="term" value="C:efflux pump complex"/>
    <property type="evidence" value="ECO:0007669"/>
    <property type="project" value="TreeGrafter"/>
</dbReference>
<evidence type="ECO:0000256" key="3">
    <source>
        <dbReference type="ARBA" id="ARBA00022448"/>
    </source>
</evidence>
<evidence type="ECO:0000313" key="10">
    <source>
        <dbReference type="Proteomes" id="UP000642488"/>
    </source>
</evidence>
<dbReference type="PANTHER" id="PTHR30026:SF22">
    <property type="entry name" value="OUTER MEMBRANE EFFLUX PROTEIN"/>
    <property type="match status" value="1"/>
</dbReference>
<feature type="chain" id="PRO_5037301958" evidence="8">
    <location>
        <begin position="29"/>
        <end position="477"/>
    </location>
</feature>
<dbReference type="RefSeq" id="WP_198914967.1">
    <property type="nucleotide sequence ID" value="NZ_JAEKPD010000002.1"/>
</dbReference>
<evidence type="ECO:0000256" key="7">
    <source>
        <dbReference type="ARBA" id="ARBA00023237"/>
    </source>
</evidence>
<feature type="signal peptide" evidence="8">
    <location>
        <begin position="1"/>
        <end position="28"/>
    </location>
</feature>
<keyword evidence="10" id="KW-1185">Reference proteome</keyword>
<dbReference type="PANTHER" id="PTHR30026">
    <property type="entry name" value="OUTER MEMBRANE PROTEIN TOLC"/>
    <property type="match status" value="1"/>
</dbReference>
<comment type="subcellular location">
    <subcellularLocation>
        <location evidence="1">Cell outer membrane</location>
    </subcellularLocation>
</comment>
<dbReference type="InterPro" id="IPR010130">
    <property type="entry name" value="T1SS_OMP_TolC"/>
</dbReference>
<keyword evidence="7" id="KW-0998">Cell outer membrane</keyword>
<dbReference type="GO" id="GO:0009279">
    <property type="term" value="C:cell outer membrane"/>
    <property type="evidence" value="ECO:0007669"/>
    <property type="project" value="UniProtKB-SubCell"/>
</dbReference>
<evidence type="ECO:0000256" key="8">
    <source>
        <dbReference type="SAM" id="SignalP"/>
    </source>
</evidence>
<dbReference type="NCBIfam" id="TIGR01844">
    <property type="entry name" value="type_I_sec_TolC"/>
    <property type="match status" value="1"/>
</dbReference>
<name>A0A934M8U2_9RHOB</name>
<dbReference type="InterPro" id="IPR003423">
    <property type="entry name" value="OMP_efflux"/>
</dbReference>
<keyword evidence="8" id="KW-0732">Signal</keyword>
<keyword evidence="4" id="KW-1134">Transmembrane beta strand</keyword>
<evidence type="ECO:0000256" key="5">
    <source>
        <dbReference type="ARBA" id="ARBA00022692"/>
    </source>
</evidence>
<dbReference type="EMBL" id="JAEKPD010000002">
    <property type="protein sequence ID" value="MBJ3761792.1"/>
    <property type="molecule type" value="Genomic_DNA"/>
</dbReference>
<accession>A0A934M8U2</accession>
<evidence type="ECO:0000313" key="9">
    <source>
        <dbReference type="EMBL" id="MBJ3761792.1"/>
    </source>
</evidence>
<proteinExistence type="inferred from homology"/>
<dbReference type="Pfam" id="PF02321">
    <property type="entry name" value="OEP"/>
    <property type="match status" value="2"/>
</dbReference>
<evidence type="ECO:0000256" key="4">
    <source>
        <dbReference type="ARBA" id="ARBA00022452"/>
    </source>
</evidence>
<evidence type="ECO:0000256" key="1">
    <source>
        <dbReference type="ARBA" id="ARBA00004442"/>
    </source>
</evidence>
<dbReference type="GO" id="GO:0015562">
    <property type="term" value="F:efflux transmembrane transporter activity"/>
    <property type="evidence" value="ECO:0007669"/>
    <property type="project" value="InterPro"/>
</dbReference>
<dbReference type="SUPFAM" id="SSF56954">
    <property type="entry name" value="Outer membrane efflux proteins (OEP)"/>
    <property type="match status" value="1"/>
</dbReference>
<comment type="similarity">
    <text evidence="2">Belongs to the outer membrane factor (OMF) (TC 1.B.17) family.</text>
</comment>
<dbReference type="Gene3D" id="1.20.1600.10">
    <property type="entry name" value="Outer membrane efflux proteins (OEP)"/>
    <property type="match status" value="1"/>
</dbReference>
<evidence type="ECO:0000256" key="2">
    <source>
        <dbReference type="ARBA" id="ARBA00007613"/>
    </source>
</evidence>
<organism evidence="9 10">
    <name type="scientific">Palleronia pontilimi</name>
    <dbReference type="NCBI Taxonomy" id="1964209"/>
    <lineage>
        <taxon>Bacteria</taxon>
        <taxon>Pseudomonadati</taxon>
        <taxon>Pseudomonadota</taxon>
        <taxon>Alphaproteobacteria</taxon>
        <taxon>Rhodobacterales</taxon>
        <taxon>Roseobacteraceae</taxon>
        <taxon>Palleronia</taxon>
    </lineage>
</organism>
<evidence type="ECO:0000256" key="6">
    <source>
        <dbReference type="ARBA" id="ARBA00023136"/>
    </source>
</evidence>